<dbReference type="CDD" id="cd00118">
    <property type="entry name" value="LysM"/>
    <property type="match status" value="3"/>
</dbReference>
<reference evidence="2" key="1">
    <citation type="submission" date="2018-05" db="EMBL/GenBank/DDBJ databases">
        <authorList>
            <person name="Lanie J.A."/>
            <person name="Ng W.-L."/>
            <person name="Kazmierczak K.M."/>
            <person name="Andrzejewski T.M."/>
            <person name="Davidsen T.M."/>
            <person name="Wayne K.J."/>
            <person name="Tettelin H."/>
            <person name="Glass J.I."/>
            <person name="Rusch D."/>
            <person name="Podicherti R."/>
            <person name="Tsui H.-C.T."/>
            <person name="Winkler M.E."/>
        </authorList>
    </citation>
    <scope>NUCLEOTIDE SEQUENCE</scope>
</reference>
<dbReference type="SUPFAM" id="SSF53955">
    <property type="entry name" value="Lysozyme-like"/>
    <property type="match status" value="1"/>
</dbReference>
<gene>
    <name evidence="2" type="ORF">METZ01_LOCUS104266</name>
</gene>
<feature type="domain" description="LysM" evidence="1">
    <location>
        <begin position="393"/>
        <end position="437"/>
    </location>
</feature>
<feature type="domain" description="LysM" evidence="1">
    <location>
        <begin position="455"/>
        <end position="501"/>
    </location>
</feature>
<dbReference type="PANTHER" id="PTHR33734:SF22">
    <property type="entry name" value="MEMBRANE-BOUND LYTIC MUREIN TRANSGLYCOSYLASE D"/>
    <property type="match status" value="1"/>
</dbReference>
<dbReference type="CDD" id="cd16894">
    <property type="entry name" value="MltD-like"/>
    <property type="match status" value="1"/>
</dbReference>
<proteinExistence type="predicted"/>
<accession>A0A381WG32</accession>
<dbReference type="InterPro" id="IPR036779">
    <property type="entry name" value="LysM_dom_sf"/>
</dbReference>
<dbReference type="SMART" id="SM00257">
    <property type="entry name" value="LysM"/>
    <property type="match status" value="3"/>
</dbReference>
<protein>
    <recommendedName>
        <fullName evidence="1">LysM domain-containing protein</fullName>
    </recommendedName>
</protein>
<dbReference type="GO" id="GO:0008932">
    <property type="term" value="F:lytic endotransglycosylase activity"/>
    <property type="evidence" value="ECO:0007669"/>
    <property type="project" value="TreeGrafter"/>
</dbReference>
<dbReference type="Pfam" id="PF01464">
    <property type="entry name" value="SLT"/>
    <property type="match status" value="1"/>
</dbReference>
<dbReference type="Gene3D" id="1.10.530.10">
    <property type="match status" value="1"/>
</dbReference>
<name>A0A381WG32_9ZZZZ</name>
<feature type="domain" description="LysM" evidence="1">
    <location>
        <begin position="332"/>
        <end position="375"/>
    </location>
</feature>
<dbReference type="SUPFAM" id="SSF54106">
    <property type="entry name" value="LysM domain"/>
    <property type="match status" value="3"/>
</dbReference>
<evidence type="ECO:0000313" key="2">
    <source>
        <dbReference type="EMBL" id="SVA51412.1"/>
    </source>
</evidence>
<dbReference type="AlphaFoldDB" id="A0A381WG32"/>
<dbReference type="EMBL" id="UINC01011684">
    <property type="protein sequence ID" value="SVA51412.1"/>
    <property type="molecule type" value="Genomic_DNA"/>
</dbReference>
<sequence>MKYIFSIFLILIFVTEHFYPITKSNAVSQEKNIIKDNICLSACDFPLESSDNKIVNDIWEIFKNELSWNTYNNKAEVQNEINRINNHGAWYFNYLSEQARPYLHYVIQEIKSRKLPIELALLPFIESNYDPNAFSHGSAAGFWQIIPSTARQYGVPINSWYDGRRDIVLSTNAALDYLTRLHKFFDGDWLLAIAAYNAGEGTVSYLQKRNATWGKNTDFWSLSLPHETKQYVPKFLALIHIIKNSSSLGIDLPELMNEEQFRISYWPTQIDLTALADILNITLKDIYKLNPGFNYWQSPPDGPHQILTPIKNYSYMSELINELPINKNIQWIHYRIRSGDCLSTIAKTYSTSVSIIKKVNKLSTNKIIVNHELLIPKVVNDTNNNDHHEPHYTEYKIKSGDSLWDLSKTFDVPIDMIAMWNDIGKQDYLKIGNTIKLYVCENQHDISRPETIQKIAYHVKNGDSLVRIANRFNVSVSELVTWNRKVKKQPELIYPGQYLVIYVDITQQYFDA</sequence>
<dbReference type="InterPro" id="IPR023346">
    <property type="entry name" value="Lysozyme-like_dom_sf"/>
</dbReference>
<dbReference type="InterPro" id="IPR018392">
    <property type="entry name" value="LysM"/>
</dbReference>
<evidence type="ECO:0000259" key="1">
    <source>
        <dbReference type="PROSITE" id="PS51782"/>
    </source>
</evidence>
<dbReference type="PROSITE" id="PS51782">
    <property type="entry name" value="LYSM"/>
    <property type="match status" value="3"/>
</dbReference>
<dbReference type="PANTHER" id="PTHR33734">
    <property type="entry name" value="LYSM DOMAIN-CONTAINING GPI-ANCHORED PROTEIN 2"/>
    <property type="match status" value="1"/>
</dbReference>
<dbReference type="Gene3D" id="3.10.350.10">
    <property type="entry name" value="LysM domain"/>
    <property type="match status" value="3"/>
</dbReference>
<dbReference type="InterPro" id="IPR008258">
    <property type="entry name" value="Transglycosylase_SLT_dom_1"/>
</dbReference>
<dbReference type="Pfam" id="PF01476">
    <property type="entry name" value="LysM"/>
    <property type="match status" value="3"/>
</dbReference>
<organism evidence="2">
    <name type="scientific">marine metagenome</name>
    <dbReference type="NCBI Taxonomy" id="408172"/>
    <lineage>
        <taxon>unclassified sequences</taxon>
        <taxon>metagenomes</taxon>
        <taxon>ecological metagenomes</taxon>
    </lineage>
</organism>